<evidence type="ECO:0000313" key="2">
    <source>
        <dbReference type="EMBL" id="GGI83060.1"/>
    </source>
</evidence>
<keyword evidence="1" id="KW-0472">Membrane</keyword>
<reference evidence="2" key="2">
    <citation type="submission" date="2020-09" db="EMBL/GenBank/DDBJ databases">
        <authorList>
            <person name="Sun Q."/>
            <person name="Ohkuma M."/>
        </authorList>
    </citation>
    <scope>NUCLEOTIDE SEQUENCE</scope>
    <source>
        <strain evidence="2">JCM 13919</strain>
    </source>
</reference>
<keyword evidence="3" id="KW-1185">Reference proteome</keyword>
<dbReference type="NCBIfam" id="NF038219">
    <property type="entry name" value="IcmV_IVB"/>
    <property type="match status" value="1"/>
</dbReference>
<dbReference type="AlphaFoldDB" id="A0A917JTB3"/>
<keyword evidence="1" id="KW-0812">Transmembrane</keyword>
<proteinExistence type="predicted"/>
<accession>A0A917JTB3</accession>
<keyword evidence="1" id="KW-1133">Transmembrane helix</keyword>
<reference evidence="2" key="1">
    <citation type="journal article" date="2014" name="Int. J. Syst. Evol. Microbiol.">
        <title>Complete genome sequence of Corynebacterium casei LMG S-19264T (=DSM 44701T), isolated from a smear-ripened cheese.</title>
        <authorList>
            <consortium name="US DOE Joint Genome Institute (JGI-PGF)"/>
            <person name="Walter F."/>
            <person name="Albersmeier A."/>
            <person name="Kalinowski J."/>
            <person name="Ruckert C."/>
        </authorList>
    </citation>
    <scope>NUCLEOTIDE SEQUENCE</scope>
    <source>
        <strain evidence="2">JCM 13919</strain>
    </source>
</reference>
<dbReference type="EMBL" id="BMOB01000003">
    <property type="protein sequence ID" value="GGI83060.1"/>
    <property type="molecule type" value="Genomic_DNA"/>
</dbReference>
<evidence type="ECO:0000313" key="3">
    <source>
        <dbReference type="Proteomes" id="UP000630149"/>
    </source>
</evidence>
<dbReference type="Proteomes" id="UP000630149">
    <property type="component" value="Unassembled WGS sequence"/>
</dbReference>
<comment type="caution">
    <text evidence="2">The sequence shown here is derived from an EMBL/GenBank/DDBJ whole genome shotgun (WGS) entry which is preliminary data.</text>
</comment>
<evidence type="ECO:0000256" key="1">
    <source>
        <dbReference type="SAM" id="Phobius"/>
    </source>
</evidence>
<feature type="transmembrane region" description="Helical" evidence="1">
    <location>
        <begin position="74"/>
        <end position="97"/>
    </location>
</feature>
<sequence length="124" mass="14629">MKSFTEYLVKGFKRIFIPNSADQAESFETVKTRMNLSDADLMAKQKALFRLSIMMVIVSSLILMYSLYHLFTLHIAAFFLSFVVSMLALALAFRYHYWHYLIKERKLQCSIQEWYRQGLLGEKP</sequence>
<feature type="transmembrane region" description="Helical" evidence="1">
    <location>
        <begin position="47"/>
        <end position="68"/>
    </location>
</feature>
<gene>
    <name evidence="2" type="primary">icmV</name>
    <name evidence="2" type="ORF">GCM10007966_09530</name>
</gene>
<protein>
    <submittedName>
        <fullName evidence="2">Intracellular multiplication protein IcmV</fullName>
    </submittedName>
</protein>
<name>A0A917JTB3_9GAMM</name>
<organism evidence="2 3">
    <name type="scientific">Legionella impletisoli</name>
    <dbReference type="NCBI Taxonomy" id="343510"/>
    <lineage>
        <taxon>Bacteria</taxon>
        <taxon>Pseudomonadati</taxon>
        <taxon>Pseudomonadota</taxon>
        <taxon>Gammaproteobacteria</taxon>
        <taxon>Legionellales</taxon>
        <taxon>Legionellaceae</taxon>
        <taxon>Legionella</taxon>
    </lineage>
</organism>